<proteinExistence type="predicted"/>
<dbReference type="GO" id="GO:0016740">
    <property type="term" value="F:transferase activity"/>
    <property type="evidence" value="ECO:0007669"/>
    <property type="project" value="UniProtKB-KW"/>
</dbReference>
<dbReference type="Proteomes" id="UP000589738">
    <property type="component" value="Unassembled WGS sequence"/>
</dbReference>
<comment type="caution">
    <text evidence="1">The sequence shown here is derived from an EMBL/GenBank/DDBJ whole genome shotgun (WGS) entry which is preliminary data.</text>
</comment>
<dbReference type="CDD" id="cd04647">
    <property type="entry name" value="LbH_MAT_like"/>
    <property type="match status" value="1"/>
</dbReference>
<dbReference type="InterPro" id="IPR011004">
    <property type="entry name" value="Trimer_LpxA-like_sf"/>
</dbReference>
<dbReference type="SUPFAM" id="SSF51161">
    <property type="entry name" value="Trimeric LpxA-like enzymes"/>
    <property type="match status" value="1"/>
</dbReference>
<dbReference type="PANTHER" id="PTHR23416:SF78">
    <property type="entry name" value="LIPOPOLYSACCHARIDE BIOSYNTHESIS O-ACETYL TRANSFERASE WBBJ-RELATED"/>
    <property type="match status" value="1"/>
</dbReference>
<accession>A0A841N7H1</accession>
<gene>
    <name evidence="1" type="ORF">HNP36_003653</name>
</gene>
<keyword evidence="1" id="KW-0808">Transferase</keyword>
<keyword evidence="2" id="KW-1185">Reference proteome</keyword>
<name>A0A841N7H1_9FLAO</name>
<dbReference type="Pfam" id="PF00132">
    <property type="entry name" value="Hexapep"/>
    <property type="match status" value="1"/>
</dbReference>
<evidence type="ECO:0000313" key="1">
    <source>
        <dbReference type="EMBL" id="MBB6372537.1"/>
    </source>
</evidence>
<dbReference type="Gene3D" id="2.160.10.10">
    <property type="entry name" value="Hexapeptide repeat proteins"/>
    <property type="match status" value="1"/>
</dbReference>
<evidence type="ECO:0000313" key="2">
    <source>
        <dbReference type="Proteomes" id="UP000589738"/>
    </source>
</evidence>
<protein>
    <submittedName>
        <fullName evidence="1">Acetyltransferase-like isoleucine patch superfamily enzyme</fullName>
    </submittedName>
</protein>
<dbReference type="InterPro" id="IPR051159">
    <property type="entry name" value="Hexapeptide_acetyltransf"/>
</dbReference>
<dbReference type="EMBL" id="JACHLC010000006">
    <property type="protein sequence ID" value="MBB6372537.1"/>
    <property type="molecule type" value="Genomic_DNA"/>
</dbReference>
<reference evidence="1 2" key="1">
    <citation type="submission" date="2020-08" db="EMBL/GenBank/DDBJ databases">
        <title>Functional genomics of gut bacteria from endangered species of beetles.</title>
        <authorList>
            <person name="Carlos-Shanley C."/>
        </authorList>
    </citation>
    <scope>NUCLEOTIDE SEQUENCE [LARGE SCALE GENOMIC DNA]</scope>
    <source>
        <strain evidence="1 2">S00136</strain>
    </source>
</reference>
<organism evidence="1 2">
    <name type="scientific">Chryseobacterium shigense</name>
    <dbReference type="NCBI Taxonomy" id="297244"/>
    <lineage>
        <taxon>Bacteria</taxon>
        <taxon>Pseudomonadati</taxon>
        <taxon>Bacteroidota</taxon>
        <taxon>Flavobacteriia</taxon>
        <taxon>Flavobacteriales</taxon>
        <taxon>Weeksellaceae</taxon>
        <taxon>Chryseobacterium group</taxon>
        <taxon>Chryseobacterium</taxon>
    </lineage>
</organism>
<dbReference type="InterPro" id="IPR001451">
    <property type="entry name" value="Hexapep"/>
</dbReference>
<dbReference type="AlphaFoldDB" id="A0A841N7H1"/>
<sequence>MFFKIFWIIRYILYSVFFKKAGFPGYLGRPIIILGMNKISIGKRVRIYPNARLEVHGKDAALIIEDNVGISQNVHITAGGILVIKKSATILANTYVTDIDHEYEDVNVPVLQQEMSIKKTEIGENCFIGMGVAIQAGTILGKHCIVGSNSVVRGTFPDYCVIAGIPAKIIKKYNPETKIWERANL</sequence>
<dbReference type="RefSeq" id="WP_184165997.1">
    <property type="nucleotide sequence ID" value="NZ_JACHLC010000006.1"/>
</dbReference>
<dbReference type="PANTHER" id="PTHR23416">
    <property type="entry name" value="SIALIC ACID SYNTHASE-RELATED"/>
    <property type="match status" value="1"/>
</dbReference>